<organism evidence="6 7">
    <name type="scientific">Phyllobacterium phragmitis</name>
    <dbReference type="NCBI Taxonomy" id="2670329"/>
    <lineage>
        <taxon>Bacteria</taxon>
        <taxon>Pseudomonadati</taxon>
        <taxon>Pseudomonadota</taxon>
        <taxon>Alphaproteobacteria</taxon>
        <taxon>Hyphomicrobiales</taxon>
        <taxon>Phyllobacteriaceae</taxon>
        <taxon>Phyllobacterium</taxon>
    </lineage>
</organism>
<proteinExistence type="inferred from homology"/>
<dbReference type="Pfam" id="PF18821">
    <property type="entry name" value="LPD7"/>
    <property type="match status" value="1"/>
</dbReference>
<protein>
    <recommendedName>
        <fullName evidence="8">MobA/MobL protein domain-containing protein</fullName>
    </recommendedName>
</protein>
<evidence type="ECO:0000256" key="2">
    <source>
        <dbReference type="ARBA" id="ARBA00022971"/>
    </source>
</evidence>
<evidence type="ECO:0000313" key="6">
    <source>
        <dbReference type="EMBL" id="PRD44380.1"/>
    </source>
</evidence>
<reference evidence="6 7" key="1">
    <citation type="submission" date="2018-02" db="EMBL/GenBank/DDBJ databases">
        <title>The draft genome of Phyllobacterium sp. 1N-3.</title>
        <authorList>
            <person name="Liu L."/>
            <person name="Li L."/>
            <person name="Zhang X."/>
            <person name="Wang T."/>
            <person name="Liang L."/>
        </authorList>
    </citation>
    <scope>NUCLEOTIDE SEQUENCE [LARGE SCALE GENOMIC DNA]</scope>
    <source>
        <strain evidence="6 7">1N-3</strain>
    </source>
</reference>
<evidence type="ECO:0008006" key="8">
    <source>
        <dbReference type="Google" id="ProtNLM"/>
    </source>
</evidence>
<comment type="caution">
    <text evidence="6">The sequence shown here is derived from an EMBL/GenBank/DDBJ whole genome shotgun (WGS) entry which is preliminary data.</text>
</comment>
<keyword evidence="2" id="KW-0184">Conjugation</keyword>
<gene>
    <name evidence="6" type="ORF">C5748_07315</name>
</gene>
<keyword evidence="7" id="KW-1185">Reference proteome</keyword>
<name>A0A2S9IV69_9HYPH</name>
<dbReference type="Pfam" id="PF03389">
    <property type="entry name" value="MobA_MobL"/>
    <property type="match status" value="1"/>
</dbReference>
<evidence type="ECO:0000256" key="3">
    <source>
        <dbReference type="SAM" id="MobiDB-lite"/>
    </source>
</evidence>
<accession>A0A2S9IV69</accession>
<dbReference type="InterPro" id="IPR005053">
    <property type="entry name" value="MobA_MobL"/>
</dbReference>
<evidence type="ECO:0000256" key="1">
    <source>
        <dbReference type="ARBA" id="ARBA00010873"/>
    </source>
</evidence>
<feature type="region of interest" description="Disordered" evidence="3">
    <location>
        <begin position="586"/>
        <end position="622"/>
    </location>
</feature>
<sequence length="622" mass="70059">MTSLPDGFALYHMTAKVFQRSKGRSSVAAAAYRSASCLTDERIGETFDYTRKHCVAAFILAPADAPDWTRDREALWNACEAVERANGVVGREVEISIPRDIPESEWQAFAEEICRRYVEAGAVVDIAIHAPTAADRNLNPHIHGMLTTRALDASRPHGFAAVKNDSLTRIFESGGRHGGGKRGDALKAERERIAGIANAFLERAGSTRRVTHKSWADLGIDRVAEPDIGEGRKRAVTKRKHHDRRTQLVSSMRAARIAENELQNIEEELMKTNPKFQASKGIRRKHRQDFKRGLLADRFPDARGIDADKLYMIDVARPHIARIQTRDGGWVEVEGRRIRTYGKYGYADEVAKAIFDADYADDIERLEELKSLQRRGSGMRQRRRRNEVPAVPAAQVESLADRWRSRGYHQVTEAPDGVWVTIGSCRLQDLGDEIRVHGPSASDAAVRALVEKAAAEWGSEVEVFGDRAFKDSCWLEAQRQGVQVYDQSTGELYQPSEEVRRKFEADRARARDEDEEMDEIKRRKAIASLLLEAAAGDREALTRLQTNDEQLADFVTLHLDDEQRGKLVGKPQAEILAALDHFREYGREAREDEDEKNRDRAVRPPLVFEVPEPEASSAPRPE</sequence>
<feature type="domain" description="Large polyvalent protein-associated" evidence="5">
    <location>
        <begin position="421"/>
        <end position="485"/>
    </location>
</feature>
<comment type="similarity">
    <text evidence="1">Belongs to the MobA/MobL family.</text>
</comment>
<feature type="compositionally biased region" description="Basic and acidic residues" evidence="3">
    <location>
        <begin position="586"/>
        <end position="602"/>
    </location>
</feature>
<dbReference type="Proteomes" id="UP000239434">
    <property type="component" value="Unassembled WGS sequence"/>
</dbReference>
<evidence type="ECO:0000259" key="5">
    <source>
        <dbReference type="Pfam" id="PF18821"/>
    </source>
</evidence>
<feature type="domain" description="MobA/MobL protein" evidence="4">
    <location>
        <begin position="24"/>
        <end position="233"/>
    </location>
</feature>
<dbReference type="EMBL" id="PVBR01000004">
    <property type="protein sequence ID" value="PRD44380.1"/>
    <property type="molecule type" value="Genomic_DNA"/>
</dbReference>
<dbReference type="RefSeq" id="WP_105741266.1">
    <property type="nucleotide sequence ID" value="NZ_PVBR01000004.1"/>
</dbReference>
<evidence type="ECO:0000313" key="7">
    <source>
        <dbReference type="Proteomes" id="UP000239434"/>
    </source>
</evidence>
<dbReference type="InterPro" id="IPR040677">
    <property type="entry name" value="LPD7"/>
</dbReference>
<dbReference type="AlphaFoldDB" id="A0A2S9IV69"/>
<evidence type="ECO:0000259" key="4">
    <source>
        <dbReference type="Pfam" id="PF03389"/>
    </source>
</evidence>
<feature type="compositionally biased region" description="Low complexity" evidence="3">
    <location>
        <begin position="609"/>
        <end position="622"/>
    </location>
</feature>
<dbReference type="Gene3D" id="3.30.930.30">
    <property type="match status" value="1"/>
</dbReference>